<reference evidence="1 2" key="1">
    <citation type="submission" date="2019-04" db="EMBL/GenBank/DDBJ databases">
        <title>Lampropedia sp YIM MLB12 draf genome.</title>
        <authorList>
            <person name="Wang Y.-X."/>
        </authorList>
    </citation>
    <scope>NUCLEOTIDE SEQUENCE [LARGE SCALE GENOMIC DNA]</scope>
    <source>
        <strain evidence="1 2">YIM MLB12</strain>
    </source>
</reference>
<name>A0A4S5BHA6_9BURK</name>
<gene>
    <name evidence="1" type="ORF">E8K88_13995</name>
</gene>
<dbReference type="Proteomes" id="UP000306236">
    <property type="component" value="Unassembled WGS sequence"/>
</dbReference>
<organism evidence="1 2">
    <name type="scientific">Lampropedia aestuarii</name>
    <dbReference type="NCBI Taxonomy" id="2562762"/>
    <lineage>
        <taxon>Bacteria</taxon>
        <taxon>Pseudomonadati</taxon>
        <taxon>Pseudomonadota</taxon>
        <taxon>Betaproteobacteria</taxon>
        <taxon>Burkholderiales</taxon>
        <taxon>Comamonadaceae</taxon>
        <taxon>Lampropedia</taxon>
    </lineage>
</organism>
<protein>
    <recommendedName>
        <fullName evidence="3">Lipoprotein</fullName>
    </recommendedName>
</protein>
<dbReference type="PROSITE" id="PS51257">
    <property type="entry name" value="PROKAR_LIPOPROTEIN"/>
    <property type="match status" value="1"/>
</dbReference>
<dbReference type="AlphaFoldDB" id="A0A4S5BHA6"/>
<sequence length="154" mass="17265">MRLGGLILILLLFVAVAGCVPRGHPDRLDLLEVKANGGKVCFGNNEFKENFNKYSRVYISVSERSLATNQFVSVMSAEFNSKDILLNECFAPFGTDLFETHTEYSAFVGYSGDNNSRWLFTGEFCLPNPKNAPLEVFQLSFRHDVKQVCNIPSL</sequence>
<dbReference type="EMBL" id="SSWX01000020">
    <property type="protein sequence ID" value="THJ31757.1"/>
    <property type="molecule type" value="Genomic_DNA"/>
</dbReference>
<evidence type="ECO:0008006" key="3">
    <source>
        <dbReference type="Google" id="ProtNLM"/>
    </source>
</evidence>
<dbReference type="RefSeq" id="WP_136407301.1">
    <property type="nucleotide sequence ID" value="NZ_SSWX01000020.1"/>
</dbReference>
<comment type="caution">
    <text evidence="1">The sequence shown here is derived from an EMBL/GenBank/DDBJ whole genome shotgun (WGS) entry which is preliminary data.</text>
</comment>
<accession>A0A4S5BHA6</accession>
<evidence type="ECO:0000313" key="2">
    <source>
        <dbReference type="Proteomes" id="UP000306236"/>
    </source>
</evidence>
<evidence type="ECO:0000313" key="1">
    <source>
        <dbReference type="EMBL" id="THJ31757.1"/>
    </source>
</evidence>
<proteinExistence type="predicted"/>
<keyword evidence="2" id="KW-1185">Reference proteome</keyword>